<proteinExistence type="predicted"/>
<accession>Q1KT24</accession>
<dbReference type="EMBL" id="DQ451603">
    <property type="protein sequence ID" value="ABE97153.1"/>
    <property type="molecule type" value="Genomic_DNA"/>
</dbReference>
<sequence>MKVSDLQTKDVVNISDGRILGQVRDIKLKVPEGTVESLIVPGESRWFGLKVSGPVFTISWRQIERIGTDVILVRLVLEDQEILPLQDEIDSWEASASLKGRKNNDVPKI</sequence>
<feature type="domain" description="PRC-barrel" evidence="1">
    <location>
        <begin position="2"/>
        <end position="75"/>
    </location>
</feature>
<dbReference type="InterPro" id="IPR027275">
    <property type="entry name" value="PRC-brl_dom"/>
</dbReference>
<dbReference type="PANTHER" id="PTHR40061:SF1">
    <property type="entry name" value="SPORULATION PROTEIN YLMC-RELATED"/>
    <property type="match status" value="1"/>
</dbReference>
<dbReference type="InterPro" id="IPR011033">
    <property type="entry name" value="PRC_barrel-like_sf"/>
</dbReference>
<dbReference type="InterPro" id="IPR014238">
    <property type="entry name" value="Spore_YlmC/YmxH"/>
</dbReference>
<dbReference type="SUPFAM" id="SSF50346">
    <property type="entry name" value="PRC-barrel domain"/>
    <property type="match status" value="1"/>
</dbReference>
<evidence type="ECO:0000313" key="2">
    <source>
        <dbReference type="EMBL" id="ABE97153.1"/>
    </source>
</evidence>
<protein>
    <submittedName>
        <fullName evidence="2">YlmC</fullName>
    </submittedName>
</protein>
<dbReference type="NCBIfam" id="TIGR02888">
    <property type="entry name" value="spore_YlmC_YmxH"/>
    <property type="match status" value="1"/>
</dbReference>
<organism evidence="2">
    <name type="scientific">Pasteuria ramosa</name>
    <dbReference type="NCBI Taxonomy" id="225322"/>
    <lineage>
        <taxon>Bacteria</taxon>
        <taxon>Bacillati</taxon>
        <taxon>Bacillota</taxon>
        <taxon>Bacilli</taxon>
        <taxon>Bacillales</taxon>
        <taxon>Pasteuriaceae</taxon>
        <taxon>Pasteuria</taxon>
    </lineage>
</organism>
<dbReference type="AlphaFoldDB" id="Q1KT24"/>
<dbReference type="Gene3D" id="2.30.30.240">
    <property type="entry name" value="PRC-barrel domain"/>
    <property type="match status" value="1"/>
</dbReference>
<gene>
    <name evidence="2" type="primary">ylmC</name>
</gene>
<dbReference type="PANTHER" id="PTHR40061">
    <property type="entry name" value="SPORULATION PROTEIN YLMC-RELATED"/>
    <property type="match status" value="1"/>
</dbReference>
<evidence type="ECO:0000259" key="1">
    <source>
        <dbReference type="Pfam" id="PF05239"/>
    </source>
</evidence>
<reference evidence="2" key="1">
    <citation type="submission" date="2006-03" db="EMBL/GenBank/DDBJ databases">
        <title>Identification of gene coding for sigma-E factor in Pasteuria ramosa.</title>
        <authorList>
            <person name="Nong G."/>
            <person name="Chow V."/>
            <person name="Ebert D."/>
            <person name="Preston J.F."/>
        </authorList>
    </citation>
    <scope>NUCLEOTIDE SEQUENCE</scope>
</reference>
<dbReference type="Pfam" id="PF05239">
    <property type="entry name" value="PRC"/>
    <property type="match status" value="1"/>
</dbReference>
<name>Q1KT24_9BACL</name>